<dbReference type="InterPro" id="IPR037455">
    <property type="entry name" value="LucA/IucC-like"/>
</dbReference>
<dbReference type="OrthoDB" id="212279at2157"/>
<dbReference type="Proteomes" id="UP000011648">
    <property type="component" value="Unassembled WGS sequence"/>
</dbReference>
<evidence type="ECO:0000259" key="3">
    <source>
        <dbReference type="Pfam" id="PF06276"/>
    </source>
</evidence>
<name>M0A150_9EURY</name>
<feature type="domain" description="Aerobactin siderophore biosynthesis IucA/IucC N-terminal" evidence="2">
    <location>
        <begin position="157"/>
        <end position="392"/>
    </location>
</feature>
<dbReference type="RefSeq" id="WP_006825617.1">
    <property type="nucleotide sequence ID" value="NZ_AOIL01000031.1"/>
</dbReference>
<dbReference type="EMBL" id="AOIL01000031">
    <property type="protein sequence ID" value="ELY92354.1"/>
    <property type="molecule type" value="Genomic_DNA"/>
</dbReference>
<feature type="compositionally biased region" description="Basic and acidic residues" evidence="1">
    <location>
        <begin position="603"/>
        <end position="617"/>
    </location>
</feature>
<sequence>MSTGTERSVDRDRSVDPAVRADDATVHAFLNCYLRETGDYEIRDDAVAGVDPGPDGLLRATLPAQEIDLLAPLAHRSPTERHRFETPVRYRLGDDGGRPLDAATLAALVIKDLSLAQDGEAVPDELLERVLRSKRATEEFVAARAGDEDRLYAETLSFRDAEQALVFGHHRHPTPKSRQGIAARNRERYAPELRGSFPLHYFRADPTLVSADSALDCSAATWVKDALRNDAAVSASFVDEHIESDDVLLPVHPWQADYLRDQAHVRSLLGDGLEYLGPVGREFIPTTSVRTLYSETAPFMVKSSLNVTITNSVRTNKRPELERGVAVADLLATEFGDELATAFPDFDIVRDPAYLALDAGEGRESGLETVLRANPFRGDAGANATPLVSLCQDAITGHSRLGRLIESIADREGRSTAAVSTDWFHRYLRLSVRPVLWLYLVQGVGVEAHQQNSVLLIDEAGYPDGFRYRDNQGFYFPESLVADVERYLPGVGERAGTVCPDAIADERLRYYVICNNAFDVINAFGSAGLVAERRLLALLRDELEFARERYDRPSSAFLDPLLESPTVPCKANLLTRFRGLDELENDLENQSVYTDVRNPIVTELDRDAEREHEHDPDPAIALESDGELDP</sequence>
<evidence type="ECO:0000313" key="4">
    <source>
        <dbReference type="EMBL" id="ELY92354.1"/>
    </source>
</evidence>
<dbReference type="AlphaFoldDB" id="M0A150"/>
<reference evidence="4 5" key="1">
    <citation type="journal article" date="2014" name="PLoS Genet.">
        <title>Phylogenetically driven sequencing of extremely halophilic archaea reveals strategies for static and dynamic osmo-response.</title>
        <authorList>
            <person name="Becker E.A."/>
            <person name="Seitzer P.M."/>
            <person name="Tritt A."/>
            <person name="Larsen D."/>
            <person name="Krusor M."/>
            <person name="Yao A.I."/>
            <person name="Wu D."/>
            <person name="Madern D."/>
            <person name="Eisen J.A."/>
            <person name="Darling A.E."/>
            <person name="Facciotti M.T."/>
        </authorList>
    </citation>
    <scope>NUCLEOTIDE SEQUENCE [LARGE SCALE GENOMIC DNA]</scope>
    <source>
        <strain evidence="4 5">DSM 12281</strain>
    </source>
</reference>
<evidence type="ECO:0000259" key="2">
    <source>
        <dbReference type="Pfam" id="PF04183"/>
    </source>
</evidence>
<dbReference type="PATRIC" id="fig|1230458.4.peg.1863"/>
<evidence type="ECO:0000313" key="5">
    <source>
        <dbReference type="Proteomes" id="UP000011648"/>
    </source>
</evidence>
<dbReference type="GO" id="GO:0016881">
    <property type="term" value="F:acid-amino acid ligase activity"/>
    <property type="evidence" value="ECO:0007669"/>
    <property type="project" value="UniProtKB-ARBA"/>
</dbReference>
<feature type="domain" description="Aerobactin siderophore biosynthesis IucA/IucC-like C-terminal" evidence="3">
    <location>
        <begin position="422"/>
        <end position="584"/>
    </location>
</feature>
<dbReference type="InterPro" id="IPR007310">
    <property type="entry name" value="Aerobactin_biosyn_IucA/IucC_N"/>
</dbReference>
<protein>
    <submittedName>
        <fullName evidence="4">Iron transport protein A</fullName>
    </submittedName>
</protein>
<evidence type="ECO:0000256" key="1">
    <source>
        <dbReference type="SAM" id="MobiDB-lite"/>
    </source>
</evidence>
<dbReference type="Pfam" id="PF04183">
    <property type="entry name" value="IucA_IucC"/>
    <property type="match status" value="1"/>
</dbReference>
<dbReference type="InterPro" id="IPR022770">
    <property type="entry name" value="IucA/IucC-like_C"/>
</dbReference>
<dbReference type="PANTHER" id="PTHR34384:SF5">
    <property type="entry name" value="L-2,3-DIAMINOPROPANOATE--CITRATE LIGASE"/>
    <property type="match status" value="1"/>
</dbReference>
<gene>
    <name evidence="4" type="ORF">C484_09286</name>
</gene>
<dbReference type="Gene3D" id="1.10.510.40">
    <property type="match status" value="1"/>
</dbReference>
<keyword evidence="5" id="KW-1185">Reference proteome</keyword>
<dbReference type="Pfam" id="PF06276">
    <property type="entry name" value="FhuF"/>
    <property type="match status" value="1"/>
</dbReference>
<dbReference type="PANTHER" id="PTHR34384">
    <property type="entry name" value="L-2,3-DIAMINOPROPANOATE--CITRATE LIGASE"/>
    <property type="match status" value="1"/>
</dbReference>
<organism evidence="4 5">
    <name type="scientific">Natrialba taiwanensis DSM 12281</name>
    <dbReference type="NCBI Taxonomy" id="1230458"/>
    <lineage>
        <taxon>Archaea</taxon>
        <taxon>Methanobacteriati</taxon>
        <taxon>Methanobacteriota</taxon>
        <taxon>Stenosarchaea group</taxon>
        <taxon>Halobacteria</taxon>
        <taxon>Halobacteriales</taxon>
        <taxon>Natrialbaceae</taxon>
        <taxon>Natrialba</taxon>
    </lineage>
</organism>
<accession>M0A150</accession>
<comment type="caution">
    <text evidence="4">The sequence shown here is derived from an EMBL/GenBank/DDBJ whole genome shotgun (WGS) entry which is preliminary data.</text>
</comment>
<dbReference type="GO" id="GO:0019290">
    <property type="term" value="P:siderophore biosynthetic process"/>
    <property type="evidence" value="ECO:0007669"/>
    <property type="project" value="InterPro"/>
</dbReference>
<proteinExistence type="predicted"/>
<feature type="region of interest" description="Disordered" evidence="1">
    <location>
        <begin position="603"/>
        <end position="630"/>
    </location>
</feature>
<dbReference type="STRING" id="1230458.C484_09286"/>